<sequence length="60" mass="6950">MSHMPIDPEEMAKRLDEDVNAALKMIGEGSPIFESYPYGNYEVFESEEPHNEKELPESYQ</sequence>
<organism evidence="1 2">
    <name type="scientific">Sporosarcina ureilytica</name>
    <dbReference type="NCBI Taxonomy" id="298596"/>
    <lineage>
        <taxon>Bacteria</taxon>
        <taxon>Bacillati</taxon>
        <taxon>Bacillota</taxon>
        <taxon>Bacilli</taxon>
        <taxon>Bacillales</taxon>
        <taxon>Caryophanaceae</taxon>
        <taxon>Sporosarcina</taxon>
    </lineage>
</organism>
<gene>
    <name evidence="1" type="ORF">BI350_01915</name>
</gene>
<reference evidence="1 2" key="1">
    <citation type="submission" date="2016-09" db="EMBL/GenBank/DDBJ databases">
        <title>Complete genome sequence of the Lysinibacillus sphaericus LMG 22257, a specie of Bacillus with ureolytic activity that can effectively biodeposit calcium carbonate.</title>
        <authorList>
            <person name="Yan W."/>
        </authorList>
    </citation>
    <scope>NUCLEOTIDE SEQUENCE [LARGE SCALE GENOMIC DNA]</scope>
    <source>
        <strain evidence="1 2">LMG 22257</strain>
    </source>
</reference>
<dbReference type="KEGG" id="surl:BI350_01915"/>
<name>A0A1D8JCQ4_9BACL</name>
<accession>A0A1D8JCQ4</accession>
<proteinExistence type="predicted"/>
<dbReference type="EMBL" id="CP017560">
    <property type="protein sequence ID" value="AOV06483.1"/>
    <property type="molecule type" value="Genomic_DNA"/>
</dbReference>
<keyword evidence="2" id="KW-1185">Reference proteome</keyword>
<dbReference type="AlphaFoldDB" id="A0A1D8JCQ4"/>
<protein>
    <submittedName>
        <fullName evidence="1">Uncharacterized protein</fullName>
    </submittedName>
</protein>
<dbReference type="RefSeq" id="WP_075526589.1">
    <property type="nucleotide sequence ID" value="NZ_CP017560.1"/>
</dbReference>
<dbReference type="Proteomes" id="UP000185746">
    <property type="component" value="Chromosome"/>
</dbReference>
<evidence type="ECO:0000313" key="2">
    <source>
        <dbReference type="Proteomes" id="UP000185746"/>
    </source>
</evidence>
<evidence type="ECO:0000313" key="1">
    <source>
        <dbReference type="EMBL" id="AOV06483.1"/>
    </source>
</evidence>